<organism evidence="2 3">
    <name type="scientific">Halonotius aquaticus</name>
    <dbReference type="NCBI Taxonomy" id="2216978"/>
    <lineage>
        <taxon>Archaea</taxon>
        <taxon>Methanobacteriati</taxon>
        <taxon>Methanobacteriota</taxon>
        <taxon>Stenosarchaea group</taxon>
        <taxon>Halobacteria</taxon>
        <taxon>Halobacteriales</taxon>
        <taxon>Haloferacaceae</taxon>
        <taxon>Halonotius</taxon>
    </lineage>
</organism>
<feature type="compositionally biased region" description="Acidic residues" evidence="1">
    <location>
        <begin position="214"/>
        <end position="228"/>
    </location>
</feature>
<evidence type="ECO:0000313" key="3">
    <source>
        <dbReference type="Proteomes" id="UP000276588"/>
    </source>
</evidence>
<reference evidence="2 3" key="1">
    <citation type="submission" date="2018-06" db="EMBL/GenBank/DDBJ databases">
        <title>Halonotius sp. F13-13 a new haloarchaeeon isolated from a solar saltern from Isla Cristina, Huelva, Spain.</title>
        <authorList>
            <person name="Duran-Viseras A."/>
            <person name="Sanchez-Porro C."/>
            <person name="Ventosa A."/>
        </authorList>
    </citation>
    <scope>NUCLEOTIDE SEQUENCE [LARGE SCALE GENOMIC DNA]</scope>
    <source>
        <strain evidence="2 3">F13-13</strain>
    </source>
</reference>
<gene>
    <name evidence="2" type="ORF">DM826_08360</name>
</gene>
<dbReference type="RefSeq" id="WP_120102950.1">
    <property type="nucleotide sequence ID" value="NZ_QKNY01000013.1"/>
</dbReference>
<protein>
    <submittedName>
        <fullName evidence="2">Uncharacterized protein</fullName>
    </submittedName>
</protein>
<evidence type="ECO:0000313" key="2">
    <source>
        <dbReference type="EMBL" id="RJX42699.1"/>
    </source>
</evidence>
<name>A0A3A6PT64_9EURY</name>
<accession>A0A3A6PT64</accession>
<feature type="region of interest" description="Disordered" evidence="1">
    <location>
        <begin position="207"/>
        <end position="244"/>
    </location>
</feature>
<comment type="caution">
    <text evidence="2">The sequence shown here is derived from an EMBL/GenBank/DDBJ whole genome shotgun (WGS) entry which is preliminary data.</text>
</comment>
<evidence type="ECO:0000256" key="1">
    <source>
        <dbReference type="SAM" id="MobiDB-lite"/>
    </source>
</evidence>
<dbReference type="AlphaFoldDB" id="A0A3A6PT64"/>
<dbReference type="Proteomes" id="UP000276588">
    <property type="component" value="Unassembled WGS sequence"/>
</dbReference>
<dbReference type="OrthoDB" id="339028at2157"/>
<keyword evidence="3" id="KW-1185">Reference proteome</keyword>
<dbReference type="EMBL" id="QKNY01000013">
    <property type="protein sequence ID" value="RJX42699.1"/>
    <property type="molecule type" value="Genomic_DNA"/>
</dbReference>
<proteinExistence type="predicted"/>
<sequence length="244" mass="25901">MSDADPIALSGGGVTVHKSYHDAAYPEPAIVIIIEQFEPDATQITVTESIPADADGALIEFDAETADHWTARDDELELTISLADGESIETAYSYAGGIADALEAWLTPPTVVIEFADGKTTTLEPSDAKPPKTVVHLPEEVTAADTDSAAPGYGDGVAYEPPEPEAVEAGDVYGQDEATPFEDHAETAPESLYGEIETRWSEEASVIAARSSYGEDDAYEPDEPEAVDDGGRYGDDDAVEDDEN</sequence>